<gene>
    <name evidence="1" type="ORF">MRB53_026551</name>
</gene>
<dbReference type="EMBL" id="CM056816">
    <property type="protein sequence ID" value="KAJ8633215.1"/>
    <property type="molecule type" value="Genomic_DNA"/>
</dbReference>
<sequence>MFHLAPGDVIVAGTDGLFSNLFDNEVAGAIVQGNKEGLEATEDGINDRPACSRESMNDIPLKMVPIACYLPCSNCGCDAHFILEEYQAFGVAEGGVDAWANRGVDYIHAVNIGDNSFMMVRKGRTYFHSPVHQHALDWPYQLGSDPNSDPPSLAVIAGTTYPLRCSQGGVDAWANRGVDVREFSCLLMCHAMRAIHKSEIRNDIPLMMVPVACYLPCSNCGRVWRNTKPLVWQRVRDKYKHAVNIGDNSFMVVRKGGAYLHSPMQQHDLDWPYQLGSDPNSDPPSLAVDIKFHLAPGDVIVAGTDGLFSNLFDNEVAGATVQGNKEGLGPQKMASMIAQLV</sequence>
<reference evidence="1 2" key="1">
    <citation type="journal article" date="2022" name="Hortic Res">
        <title>A haplotype resolved chromosomal level avocado genome allows analysis of novel avocado genes.</title>
        <authorList>
            <person name="Nath O."/>
            <person name="Fletcher S.J."/>
            <person name="Hayward A."/>
            <person name="Shaw L.M."/>
            <person name="Masouleh A.K."/>
            <person name="Furtado A."/>
            <person name="Henry R.J."/>
            <person name="Mitter N."/>
        </authorList>
    </citation>
    <scope>NUCLEOTIDE SEQUENCE [LARGE SCALE GENOMIC DNA]</scope>
    <source>
        <strain evidence="2">cv. Hass</strain>
    </source>
</reference>
<name>A0ACC2LIY0_PERAE</name>
<keyword evidence="2" id="KW-1185">Reference proteome</keyword>
<protein>
    <submittedName>
        <fullName evidence="1">Uncharacterized protein</fullName>
    </submittedName>
</protein>
<accession>A0ACC2LIY0</accession>
<proteinExistence type="predicted"/>
<comment type="caution">
    <text evidence="1">The sequence shown here is derived from an EMBL/GenBank/DDBJ whole genome shotgun (WGS) entry which is preliminary data.</text>
</comment>
<dbReference type="Proteomes" id="UP001234297">
    <property type="component" value="Chromosome 8"/>
</dbReference>
<organism evidence="1 2">
    <name type="scientific">Persea americana</name>
    <name type="common">Avocado</name>
    <dbReference type="NCBI Taxonomy" id="3435"/>
    <lineage>
        <taxon>Eukaryota</taxon>
        <taxon>Viridiplantae</taxon>
        <taxon>Streptophyta</taxon>
        <taxon>Embryophyta</taxon>
        <taxon>Tracheophyta</taxon>
        <taxon>Spermatophyta</taxon>
        <taxon>Magnoliopsida</taxon>
        <taxon>Magnoliidae</taxon>
        <taxon>Laurales</taxon>
        <taxon>Lauraceae</taxon>
        <taxon>Persea</taxon>
    </lineage>
</organism>
<evidence type="ECO:0000313" key="1">
    <source>
        <dbReference type="EMBL" id="KAJ8633215.1"/>
    </source>
</evidence>
<evidence type="ECO:0000313" key="2">
    <source>
        <dbReference type="Proteomes" id="UP001234297"/>
    </source>
</evidence>